<proteinExistence type="predicted"/>
<dbReference type="InterPro" id="IPR007213">
    <property type="entry name" value="Ppm1/Ppm2/Tcmp"/>
</dbReference>
<dbReference type="SUPFAM" id="SSF53335">
    <property type="entry name" value="S-adenosyl-L-methionine-dependent methyltransferases"/>
    <property type="match status" value="1"/>
</dbReference>
<dbReference type="PANTHER" id="PTHR43619">
    <property type="entry name" value="S-ADENOSYL-L-METHIONINE-DEPENDENT METHYLTRANSFERASE YKTD-RELATED"/>
    <property type="match status" value="1"/>
</dbReference>
<dbReference type="GO" id="GO:0008168">
    <property type="term" value="F:methyltransferase activity"/>
    <property type="evidence" value="ECO:0007669"/>
    <property type="project" value="UniProtKB-KW"/>
</dbReference>
<dbReference type="Proteomes" id="UP000253782">
    <property type="component" value="Unassembled WGS sequence"/>
</dbReference>
<evidence type="ECO:0000313" key="3">
    <source>
        <dbReference type="EMBL" id="RDD81305.1"/>
    </source>
</evidence>
<gene>
    <name evidence="3" type="ORF">DVJ77_13435</name>
</gene>
<keyword evidence="4" id="KW-1185">Reference proteome</keyword>
<dbReference type="OrthoDB" id="7063113at2"/>
<evidence type="ECO:0000256" key="1">
    <source>
        <dbReference type="ARBA" id="ARBA00022603"/>
    </source>
</evidence>
<keyword evidence="1" id="KW-0489">Methyltransferase</keyword>
<name>A0A369UMK0_9GAMM</name>
<evidence type="ECO:0000313" key="4">
    <source>
        <dbReference type="Proteomes" id="UP000253782"/>
    </source>
</evidence>
<dbReference type="EMBL" id="QQAH01000011">
    <property type="protein sequence ID" value="RDD81305.1"/>
    <property type="molecule type" value="Genomic_DNA"/>
</dbReference>
<evidence type="ECO:0000256" key="2">
    <source>
        <dbReference type="ARBA" id="ARBA00022679"/>
    </source>
</evidence>
<keyword evidence="2" id="KW-0808">Transferase</keyword>
<accession>A0A369UMK0</accession>
<comment type="caution">
    <text evidence="3">The sequence shown here is derived from an EMBL/GenBank/DDBJ whole genome shotgun (WGS) entry which is preliminary data.</text>
</comment>
<dbReference type="Gene3D" id="3.40.50.150">
    <property type="entry name" value="Vaccinia Virus protein VP39"/>
    <property type="match status" value="1"/>
</dbReference>
<dbReference type="InterPro" id="IPR029063">
    <property type="entry name" value="SAM-dependent_MTases_sf"/>
</dbReference>
<reference evidence="3 4" key="1">
    <citation type="submission" date="2018-07" db="EMBL/GenBank/DDBJ databases">
        <title>Dyella tabacisoli L4-6T, whole genome shotgun sequence.</title>
        <authorList>
            <person name="Zhou X.-K."/>
            <person name="Li W.-J."/>
            <person name="Duan Y.-Q."/>
        </authorList>
    </citation>
    <scope>NUCLEOTIDE SEQUENCE [LARGE SCALE GENOMIC DNA]</scope>
    <source>
        <strain evidence="3 4">L4-6</strain>
    </source>
</reference>
<organism evidence="3 4">
    <name type="scientific">Dyella tabacisoli</name>
    <dbReference type="NCBI Taxonomy" id="2282381"/>
    <lineage>
        <taxon>Bacteria</taxon>
        <taxon>Pseudomonadati</taxon>
        <taxon>Pseudomonadota</taxon>
        <taxon>Gammaproteobacteria</taxon>
        <taxon>Lysobacterales</taxon>
        <taxon>Rhodanobacteraceae</taxon>
        <taxon>Dyella</taxon>
    </lineage>
</organism>
<dbReference type="GO" id="GO:0032259">
    <property type="term" value="P:methylation"/>
    <property type="evidence" value="ECO:0007669"/>
    <property type="project" value="UniProtKB-KW"/>
</dbReference>
<dbReference type="Pfam" id="PF04072">
    <property type="entry name" value="LCM"/>
    <property type="match status" value="1"/>
</dbReference>
<protein>
    <recommendedName>
        <fullName evidence="5">Class I SAM-dependent methyltransferase</fullName>
    </recommendedName>
</protein>
<dbReference type="RefSeq" id="WP_114846018.1">
    <property type="nucleotide sequence ID" value="NZ_JBHSPE010000020.1"/>
</dbReference>
<dbReference type="AlphaFoldDB" id="A0A369UMK0"/>
<sequence>MKPISKTAFYCCGVRMQDAQSPAPVCGDHYAKLFMNERGLQIFEAFKAEKMANANCVARARLIDDHLRRELASNPDLLVVTIGAGFDSRPFRLTGGMWLELDEPAVISYKNQRLPVADCPNRLQRIAIDFASDSLAEKLAPFSGHGSIVCVVEGVLSYLDPSASQHLVHVLRSVFPKHKLICDLMTRRFLNTYGRSMRSKISAIGATLTAVDEPERLFDTQSYRMLYMTSISRGAIELGLIRLPRFLLNVLPMLASGYAVYLFEA</sequence>
<dbReference type="PANTHER" id="PTHR43619:SF2">
    <property type="entry name" value="S-ADENOSYL-L-METHIONINE-DEPENDENT METHYLTRANSFERASES SUPERFAMILY PROTEIN"/>
    <property type="match status" value="1"/>
</dbReference>
<evidence type="ECO:0008006" key="5">
    <source>
        <dbReference type="Google" id="ProtNLM"/>
    </source>
</evidence>